<dbReference type="KEGG" id="vg:65109612"/>
<dbReference type="GeneID" id="65109612"/>
<dbReference type="Proteomes" id="UP000257595">
    <property type="component" value="Segment"/>
</dbReference>
<name>A0A249XWU7_9CAUD</name>
<dbReference type="EMBL" id="MF001355">
    <property type="protein sequence ID" value="ASZ76459.1"/>
    <property type="molecule type" value="Genomic_DNA"/>
</dbReference>
<organism evidence="1 2">
    <name type="scientific">Proteus phage PM2</name>
    <dbReference type="NCBI Taxonomy" id="2025809"/>
    <lineage>
        <taxon>Viruses</taxon>
        <taxon>Duplodnaviria</taxon>
        <taxon>Heunggongvirae</taxon>
        <taxon>Uroviricota</taxon>
        <taxon>Caudoviricetes</taxon>
        <taxon>Pantevenvirales</taxon>
        <taxon>Straboviridae</taxon>
        <taxon>Bragavirus</taxon>
        <taxon>Bragavirus pm2</taxon>
    </lineage>
</organism>
<evidence type="ECO:0000313" key="2">
    <source>
        <dbReference type="Proteomes" id="UP000257595"/>
    </source>
</evidence>
<protein>
    <submittedName>
        <fullName evidence="1">Uncharacterized protein</fullName>
    </submittedName>
</protein>
<keyword evidence="2" id="KW-1185">Reference proteome</keyword>
<evidence type="ECO:0000313" key="1">
    <source>
        <dbReference type="EMBL" id="ASZ76459.1"/>
    </source>
</evidence>
<sequence>MLEETIWNNALVSFNLDKKSNLTKTDVEKLKNISLELQKII</sequence>
<dbReference type="RefSeq" id="YP_010092067.1">
    <property type="nucleotide sequence ID" value="NC_055727.1"/>
</dbReference>
<accession>A0A249XWU7</accession>
<proteinExistence type="predicted"/>
<reference evidence="1 2" key="1">
    <citation type="submission" date="2017-04" db="EMBL/GenBank/DDBJ databases">
        <title>Complete Genome Sequence of Lytic Bacteriophage PM2 Infecting Proteus mirabilis Isolates.</title>
        <authorList>
            <person name="Kim D."/>
            <person name="Kim Y.J."/>
            <person name="Han B.K."/>
            <person name="Kim H."/>
        </authorList>
    </citation>
    <scope>NUCLEOTIDE SEQUENCE [LARGE SCALE GENOMIC DNA]</scope>
</reference>